<feature type="compositionally biased region" description="Basic residues" evidence="1">
    <location>
        <begin position="318"/>
        <end position="330"/>
    </location>
</feature>
<comment type="caution">
    <text evidence="2">The sequence shown here is derived from an EMBL/GenBank/DDBJ whole genome shotgun (WGS) entry which is preliminary data.</text>
</comment>
<gene>
    <name evidence="2" type="ORF">QVD17_34661</name>
</gene>
<feature type="compositionally biased region" description="Basic and acidic residues" evidence="1">
    <location>
        <begin position="109"/>
        <end position="139"/>
    </location>
</feature>
<dbReference type="AlphaFoldDB" id="A0AAD8JZV1"/>
<proteinExistence type="predicted"/>
<dbReference type="Proteomes" id="UP001229421">
    <property type="component" value="Unassembled WGS sequence"/>
</dbReference>
<evidence type="ECO:0000256" key="1">
    <source>
        <dbReference type="SAM" id="MobiDB-lite"/>
    </source>
</evidence>
<dbReference type="EMBL" id="JAUHHV010000009">
    <property type="protein sequence ID" value="KAK1412994.1"/>
    <property type="molecule type" value="Genomic_DNA"/>
</dbReference>
<sequence>MVTDDSGSKTSNDAVRPSRNVNQFNPVEVVANDYGCKTADNHHAIVQKKQERNIDQSKLSAAKNASRGPNPRFVTEQIPTDGGDSPEPVHEKKQKQKHKHKHKQKQHRYKDNHSIIEKQERDTDQSDSKLSTERNDFRGRNPRFVAEQIVTGGATQLLEPESEPVQEKKQKQKQHRYKGNYLTVENKEDESDQSNSKHSKKKNSSKSRNSRFLTDQIPGGDNTPGPEPVQEKKQNQKQHHYNDNYTIVEKHDNDTDQSNSKRSTKKNSSGSRNPRLVTDRIPAGGSDQEPESVQEKKQNRYNDNHTIVENDTDQSNSKRPRKKISSKSRNPRLVTDQIPAGDSTPEPELVQEKKQQRYNDNHIVVEHDTDQTNPQRSRKNNSSRSRNPRYVTDQIPNEDSTPEPVQEKKQNQKQNSYREERRSRNQERSRSM</sequence>
<protein>
    <submittedName>
        <fullName evidence="2">Uncharacterized protein</fullName>
    </submittedName>
</protein>
<name>A0AAD8JZV1_TARER</name>
<evidence type="ECO:0000313" key="3">
    <source>
        <dbReference type="Proteomes" id="UP001229421"/>
    </source>
</evidence>
<feature type="compositionally biased region" description="Basic and acidic residues" evidence="1">
    <location>
        <begin position="41"/>
        <end position="55"/>
    </location>
</feature>
<feature type="compositionally biased region" description="Basic and acidic residues" evidence="1">
    <location>
        <begin position="405"/>
        <end position="432"/>
    </location>
</feature>
<feature type="compositionally biased region" description="Low complexity" evidence="1">
    <location>
        <begin position="258"/>
        <end position="273"/>
    </location>
</feature>
<feature type="compositionally biased region" description="Basic and acidic residues" evidence="1">
    <location>
        <begin position="293"/>
        <end position="308"/>
    </location>
</feature>
<keyword evidence="3" id="KW-1185">Reference proteome</keyword>
<reference evidence="2" key="1">
    <citation type="journal article" date="2023" name="bioRxiv">
        <title>Improved chromosome-level genome assembly for marigold (Tagetes erecta).</title>
        <authorList>
            <person name="Jiang F."/>
            <person name="Yuan L."/>
            <person name="Wang S."/>
            <person name="Wang H."/>
            <person name="Xu D."/>
            <person name="Wang A."/>
            <person name="Fan W."/>
        </authorList>
    </citation>
    <scope>NUCLEOTIDE SEQUENCE</scope>
    <source>
        <strain evidence="2">WSJ</strain>
        <tissue evidence="2">Leaf</tissue>
    </source>
</reference>
<feature type="compositionally biased region" description="Polar residues" evidence="1">
    <location>
        <begin position="8"/>
        <end position="25"/>
    </location>
</feature>
<feature type="compositionally biased region" description="Basic residues" evidence="1">
    <location>
        <begin position="92"/>
        <end position="108"/>
    </location>
</feature>
<feature type="region of interest" description="Disordered" evidence="1">
    <location>
        <begin position="1"/>
        <end position="26"/>
    </location>
</feature>
<organism evidence="2 3">
    <name type="scientific">Tagetes erecta</name>
    <name type="common">African marigold</name>
    <dbReference type="NCBI Taxonomy" id="13708"/>
    <lineage>
        <taxon>Eukaryota</taxon>
        <taxon>Viridiplantae</taxon>
        <taxon>Streptophyta</taxon>
        <taxon>Embryophyta</taxon>
        <taxon>Tracheophyta</taxon>
        <taxon>Spermatophyta</taxon>
        <taxon>Magnoliopsida</taxon>
        <taxon>eudicotyledons</taxon>
        <taxon>Gunneridae</taxon>
        <taxon>Pentapetalae</taxon>
        <taxon>asterids</taxon>
        <taxon>campanulids</taxon>
        <taxon>Asterales</taxon>
        <taxon>Asteraceae</taxon>
        <taxon>Asteroideae</taxon>
        <taxon>Heliantheae alliance</taxon>
        <taxon>Tageteae</taxon>
        <taxon>Tagetes</taxon>
    </lineage>
</organism>
<feature type="region of interest" description="Disordered" evidence="1">
    <location>
        <begin position="41"/>
        <end position="432"/>
    </location>
</feature>
<feature type="compositionally biased region" description="Basic residues" evidence="1">
    <location>
        <begin position="197"/>
        <end position="209"/>
    </location>
</feature>
<evidence type="ECO:0000313" key="2">
    <source>
        <dbReference type="EMBL" id="KAK1412994.1"/>
    </source>
</evidence>
<feature type="compositionally biased region" description="Basic and acidic residues" evidence="1">
    <location>
        <begin position="350"/>
        <end position="370"/>
    </location>
</feature>
<accession>A0AAD8JZV1</accession>